<evidence type="ECO:0000259" key="2">
    <source>
        <dbReference type="Pfam" id="PF18126"/>
    </source>
</evidence>
<dbReference type="PANTHER" id="PTHR28041">
    <property type="entry name" value="54S RIBOSOMAL PROTEIN L25, MITOCHONDRIAL"/>
    <property type="match status" value="1"/>
</dbReference>
<feature type="compositionally biased region" description="Polar residues" evidence="1">
    <location>
        <begin position="97"/>
        <end position="109"/>
    </location>
</feature>
<protein>
    <recommendedName>
        <fullName evidence="2">Large ribosomal subunit protein mL59 domain-containing protein</fullName>
    </recommendedName>
</protein>
<feature type="compositionally biased region" description="Polar residues" evidence="1">
    <location>
        <begin position="70"/>
        <end position="79"/>
    </location>
</feature>
<accession>W2RS53</accession>
<evidence type="ECO:0000313" key="4">
    <source>
        <dbReference type="Proteomes" id="UP000030752"/>
    </source>
</evidence>
<sequence length="260" mass="28600">MAVATAAIELPKELQHLPGRLVRFFTRYPPHLYSAKHTGVALPLTRREAKEGKLVALESKKAPSPKKSKINQSEGQTTEAIVPESSSSTVNASAPSQTSVTSETPATSDPTIPAETSTPIPTTSSTGRAIDGLTRATRFPPNPFLPFRNPTTGRWAGARISLRTQADLVKLAKKHSIENLLPPGRKSTVFKEERVLHRGLRVKGTGEGQQVKGHQWERKIPALLQKRQEALEQMPALVREWQARGHGRGWKKFPKVKGPR</sequence>
<dbReference type="InterPro" id="IPR040922">
    <property type="entry name" value="Ribosomal_mL59_dom"/>
</dbReference>
<dbReference type="OrthoDB" id="18529at2759"/>
<dbReference type="GeneID" id="19973914"/>
<dbReference type="eggNOG" id="ENOG502S29G">
    <property type="taxonomic scope" value="Eukaryota"/>
</dbReference>
<dbReference type="PANTHER" id="PTHR28041:SF1">
    <property type="entry name" value="LARGE RIBOSOMAL SUBUNIT PROTEIN ML59"/>
    <property type="match status" value="1"/>
</dbReference>
<dbReference type="STRING" id="1220924.W2RS53"/>
<feature type="domain" description="Large ribosomal subunit protein mL59" evidence="2">
    <location>
        <begin position="20"/>
        <end position="242"/>
    </location>
</feature>
<dbReference type="GO" id="GO:0003735">
    <property type="term" value="F:structural constituent of ribosome"/>
    <property type="evidence" value="ECO:0007669"/>
    <property type="project" value="InterPro"/>
</dbReference>
<dbReference type="InParanoid" id="W2RS53"/>
<dbReference type="EMBL" id="KB822722">
    <property type="protein sequence ID" value="ETN38539.1"/>
    <property type="molecule type" value="Genomic_DNA"/>
</dbReference>
<organism evidence="3 4">
    <name type="scientific">Cyphellophora europaea (strain CBS 101466)</name>
    <name type="common">Phialophora europaea</name>
    <dbReference type="NCBI Taxonomy" id="1220924"/>
    <lineage>
        <taxon>Eukaryota</taxon>
        <taxon>Fungi</taxon>
        <taxon>Dikarya</taxon>
        <taxon>Ascomycota</taxon>
        <taxon>Pezizomycotina</taxon>
        <taxon>Eurotiomycetes</taxon>
        <taxon>Chaetothyriomycetidae</taxon>
        <taxon>Chaetothyriales</taxon>
        <taxon>Cyphellophoraceae</taxon>
        <taxon>Cyphellophora</taxon>
    </lineage>
</organism>
<dbReference type="AlphaFoldDB" id="W2RS53"/>
<dbReference type="RefSeq" id="XP_008719128.1">
    <property type="nucleotide sequence ID" value="XM_008720906.1"/>
</dbReference>
<feature type="compositionally biased region" description="Low complexity" evidence="1">
    <location>
        <begin position="82"/>
        <end position="96"/>
    </location>
</feature>
<dbReference type="GO" id="GO:0005762">
    <property type="term" value="C:mitochondrial large ribosomal subunit"/>
    <property type="evidence" value="ECO:0007669"/>
    <property type="project" value="InterPro"/>
</dbReference>
<evidence type="ECO:0000313" key="3">
    <source>
        <dbReference type="EMBL" id="ETN38539.1"/>
    </source>
</evidence>
<dbReference type="VEuPathDB" id="FungiDB:HMPREF1541_06575"/>
<keyword evidence="4" id="KW-1185">Reference proteome</keyword>
<gene>
    <name evidence="3" type="ORF">HMPREF1541_06575</name>
</gene>
<evidence type="ECO:0000256" key="1">
    <source>
        <dbReference type="SAM" id="MobiDB-lite"/>
    </source>
</evidence>
<feature type="region of interest" description="Disordered" evidence="1">
    <location>
        <begin position="53"/>
        <end position="150"/>
    </location>
</feature>
<dbReference type="Pfam" id="PF18126">
    <property type="entry name" value="Mitoc_mL59"/>
    <property type="match status" value="1"/>
</dbReference>
<feature type="compositionally biased region" description="Low complexity" evidence="1">
    <location>
        <begin position="110"/>
        <end position="126"/>
    </location>
</feature>
<dbReference type="HOGENOM" id="CLU_076154_0_0_1"/>
<dbReference type="Proteomes" id="UP000030752">
    <property type="component" value="Unassembled WGS sequence"/>
</dbReference>
<proteinExistence type="predicted"/>
<reference evidence="3 4" key="1">
    <citation type="submission" date="2013-03" db="EMBL/GenBank/DDBJ databases">
        <title>The Genome Sequence of Phialophora europaea CBS 101466.</title>
        <authorList>
            <consortium name="The Broad Institute Genomics Platform"/>
            <person name="Cuomo C."/>
            <person name="de Hoog S."/>
            <person name="Gorbushina A."/>
            <person name="Walker B."/>
            <person name="Young S.K."/>
            <person name="Zeng Q."/>
            <person name="Gargeya S."/>
            <person name="Fitzgerald M."/>
            <person name="Haas B."/>
            <person name="Abouelleil A."/>
            <person name="Allen A.W."/>
            <person name="Alvarado L."/>
            <person name="Arachchi H.M."/>
            <person name="Berlin A.M."/>
            <person name="Chapman S.B."/>
            <person name="Gainer-Dewar J."/>
            <person name="Goldberg J."/>
            <person name="Griggs A."/>
            <person name="Gujja S."/>
            <person name="Hansen M."/>
            <person name="Howarth C."/>
            <person name="Imamovic A."/>
            <person name="Ireland A."/>
            <person name="Larimer J."/>
            <person name="McCowan C."/>
            <person name="Murphy C."/>
            <person name="Pearson M."/>
            <person name="Poon T.W."/>
            <person name="Priest M."/>
            <person name="Roberts A."/>
            <person name="Saif S."/>
            <person name="Shea T."/>
            <person name="Sisk P."/>
            <person name="Sykes S."/>
            <person name="Wortman J."/>
            <person name="Nusbaum C."/>
            <person name="Birren B."/>
        </authorList>
    </citation>
    <scope>NUCLEOTIDE SEQUENCE [LARGE SCALE GENOMIC DNA]</scope>
    <source>
        <strain evidence="3 4">CBS 101466</strain>
    </source>
</reference>
<dbReference type="InterPro" id="IPR037507">
    <property type="entry name" value="Ribosomal_mL59"/>
</dbReference>
<name>W2RS53_CYPE1</name>